<keyword evidence="3" id="KW-1185">Reference proteome</keyword>
<evidence type="ECO:0000256" key="1">
    <source>
        <dbReference type="SAM" id="MobiDB-lite"/>
    </source>
</evidence>
<sequence>MSLCTNRYELGLGPSVNHVNGSRGVILLCNELVTVETVVVQFAFEFEASKKVASQDFQIRKHHRARRSKPESRDPEIRAQTLFPSP</sequence>
<protein>
    <submittedName>
        <fullName evidence="2">Uncharacterized protein</fullName>
    </submittedName>
</protein>
<dbReference type="AlphaFoldDB" id="A0AAV9TWU6"/>
<reference evidence="2 3" key="1">
    <citation type="submission" date="2019-10" db="EMBL/GenBank/DDBJ databases">
        <authorList>
            <person name="Palmer J.M."/>
        </authorList>
    </citation>
    <scope>NUCLEOTIDE SEQUENCE [LARGE SCALE GENOMIC DNA]</scope>
    <source>
        <strain evidence="2 3">TWF730</strain>
    </source>
</reference>
<comment type="caution">
    <text evidence="2">The sequence shown here is derived from an EMBL/GenBank/DDBJ whole genome shotgun (WGS) entry which is preliminary data.</text>
</comment>
<evidence type="ECO:0000313" key="3">
    <source>
        <dbReference type="Proteomes" id="UP001373714"/>
    </source>
</evidence>
<dbReference type="Proteomes" id="UP001373714">
    <property type="component" value="Unassembled WGS sequence"/>
</dbReference>
<feature type="compositionally biased region" description="Basic and acidic residues" evidence="1">
    <location>
        <begin position="68"/>
        <end position="77"/>
    </location>
</feature>
<dbReference type="EMBL" id="JAVHNS010000019">
    <property type="protein sequence ID" value="KAK6330232.1"/>
    <property type="molecule type" value="Genomic_DNA"/>
</dbReference>
<gene>
    <name evidence="2" type="ORF">TWF730_004727</name>
</gene>
<name>A0AAV9TWU6_9PEZI</name>
<accession>A0AAV9TWU6</accession>
<organism evidence="2 3">
    <name type="scientific">Orbilia blumenaviensis</name>
    <dbReference type="NCBI Taxonomy" id="1796055"/>
    <lineage>
        <taxon>Eukaryota</taxon>
        <taxon>Fungi</taxon>
        <taxon>Dikarya</taxon>
        <taxon>Ascomycota</taxon>
        <taxon>Pezizomycotina</taxon>
        <taxon>Orbiliomycetes</taxon>
        <taxon>Orbiliales</taxon>
        <taxon>Orbiliaceae</taxon>
        <taxon>Orbilia</taxon>
    </lineage>
</organism>
<proteinExistence type="predicted"/>
<evidence type="ECO:0000313" key="2">
    <source>
        <dbReference type="EMBL" id="KAK6330232.1"/>
    </source>
</evidence>
<feature type="region of interest" description="Disordered" evidence="1">
    <location>
        <begin position="57"/>
        <end position="86"/>
    </location>
</feature>